<dbReference type="EMBL" id="JBDJNQ010000002">
    <property type="protein sequence ID" value="MEN5376539.1"/>
    <property type="molecule type" value="Genomic_DNA"/>
</dbReference>
<accession>A0ABV0BSH8</accession>
<dbReference type="RefSeq" id="WP_346580759.1">
    <property type="nucleotide sequence ID" value="NZ_JBDJLH010000003.1"/>
</dbReference>
<evidence type="ECO:0000313" key="3">
    <source>
        <dbReference type="Proteomes" id="UP001409291"/>
    </source>
</evidence>
<dbReference type="Proteomes" id="UP001409291">
    <property type="component" value="Unassembled WGS sequence"/>
</dbReference>
<reference evidence="2 3" key="1">
    <citation type="submission" date="2024-04" db="EMBL/GenBank/DDBJ databases">
        <title>WGS of bacteria from Torrens River.</title>
        <authorList>
            <person name="Wyrsch E.R."/>
            <person name="Drigo B."/>
        </authorList>
    </citation>
    <scope>NUCLEOTIDE SEQUENCE [LARGE SCALE GENOMIC DNA]</scope>
    <source>
        <strain evidence="2 3">TWI391</strain>
    </source>
</reference>
<sequence>MQIALTSVKNSYRITTGHNILLNEKIKDLNIHICYIEQCIESQWTRQVLESQLNQLYKRQGKAVINFQNTLPSEVSALAQKTIKYPYIFDFLRLDTLNHGRDIQNQLVQHVSKFLSELDKGFAFVGQ</sequence>
<dbReference type="InterPro" id="IPR009362">
    <property type="entry name" value="YhcG_C"/>
</dbReference>
<protein>
    <submittedName>
        <fullName evidence="2">PDDEXK nuclease domain-containing protein</fullName>
    </submittedName>
</protein>
<proteinExistence type="predicted"/>
<dbReference type="PANTHER" id="PTHR30547:SF0">
    <property type="entry name" value="BLR8175 PROTEIN"/>
    <property type="match status" value="1"/>
</dbReference>
<dbReference type="InterPro" id="IPR053148">
    <property type="entry name" value="PD-DEXK-like_domain"/>
</dbReference>
<dbReference type="Pfam" id="PF06250">
    <property type="entry name" value="YhcG_C"/>
    <property type="match status" value="1"/>
</dbReference>
<feature type="domain" description="YhcG PDDEXK nuclease" evidence="1">
    <location>
        <begin position="81"/>
        <end position="127"/>
    </location>
</feature>
<evidence type="ECO:0000259" key="1">
    <source>
        <dbReference type="Pfam" id="PF06250"/>
    </source>
</evidence>
<comment type="caution">
    <text evidence="2">The sequence shown here is derived from an EMBL/GenBank/DDBJ whole genome shotgun (WGS) entry which is preliminary data.</text>
</comment>
<keyword evidence="3" id="KW-1185">Reference proteome</keyword>
<dbReference type="PANTHER" id="PTHR30547">
    <property type="entry name" value="UNCHARACTERIZED PROTEIN YHCG-RELATED"/>
    <property type="match status" value="1"/>
</dbReference>
<organism evidence="2 3">
    <name type="scientific">Sphingobacterium kitahiroshimense</name>
    <dbReference type="NCBI Taxonomy" id="470446"/>
    <lineage>
        <taxon>Bacteria</taxon>
        <taxon>Pseudomonadati</taxon>
        <taxon>Bacteroidota</taxon>
        <taxon>Sphingobacteriia</taxon>
        <taxon>Sphingobacteriales</taxon>
        <taxon>Sphingobacteriaceae</taxon>
        <taxon>Sphingobacterium</taxon>
    </lineage>
</organism>
<gene>
    <name evidence="2" type="ORF">ABE541_04615</name>
</gene>
<name>A0ABV0BSH8_9SPHI</name>
<evidence type="ECO:0000313" key="2">
    <source>
        <dbReference type="EMBL" id="MEN5376539.1"/>
    </source>
</evidence>